<dbReference type="AlphaFoldDB" id="A0AAD9CMA7"/>
<reference evidence="1" key="1">
    <citation type="submission" date="2023-04" db="EMBL/GenBank/DDBJ databases">
        <title>Chromosome-level genome of Chaenocephalus aceratus.</title>
        <authorList>
            <person name="Park H."/>
        </authorList>
    </citation>
    <scope>NUCLEOTIDE SEQUENCE</scope>
    <source>
        <strain evidence="1">DE</strain>
        <tissue evidence="1">Muscle</tissue>
    </source>
</reference>
<accession>A0AAD9CMA7</accession>
<dbReference type="EMBL" id="JASDAP010000004">
    <property type="protein sequence ID" value="KAK1904677.1"/>
    <property type="molecule type" value="Genomic_DNA"/>
</dbReference>
<evidence type="ECO:0000313" key="1">
    <source>
        <dbReference type="EMBL" id="KAK1904677.1"/>
    </source>
</evidence>
<comment type="caution">
    <text evidence="1">The sequence shown here is derived from an EMBL/GenBank/DDBJ whole genome shotgun (WGS) entry which is preliminary data.</text>
</comment>
<feature type="non-terminal residue" evidence="1">
    <location>
        <position position="104"/>
    </location>
</feature>
<feature type="non-terminal residue" evidence="1">
    <location>
        <position position="1"/>
    </location>
</feature>
<evidence type="ECO:0000313" key="2">
    <source>
        <dbReference type="Proteomes" id="UP001228049"/>
    </source>
</evidence>
<keyword evidence="2" id="KW-1185">Reference proteome</keyword>
<organism evidence="1 2">
    <name type="scientific">Dissostichus eleginoides</name>
    <name type="common">Patagonian toothfish</name>
    <name type="synonym">Dissostichus amissus</name>
    <dbReference type="NCBI Taxonomy" id="100907"/>
    <lineage>
        <taxon>Eukaryota</taxon>
        <taxon>Metazoa</taxon>
        <taxon>Chordata</taxon>
        <taxon>Craniata</taxon>
        <taxon>Vertebrata</taxon>
        <taxon>Euteleostomi</taxon>
        <taxon>Actinopterygii</taxon>
        <taxon>Neopterygii</taxon>
        <taxon>Teleostei</taxon>
        <taxon>Neoteleostei</taxon>
        <taxon>Acanthomorphata</taxon>
        <taxon>Eupercaria</taxon>
        <taxon>Perciformes</taxon>
        <taxon>Notothenioidei</taxon>
        <taxon>Nototheniidae</taxon>
        <taxon>Dissostichus</taxon>
    </lineage>
</organism>
<gene>
    <name evidence="1" type="ORF">KUDE01_011858</name>
</gene>
<proteinExistence type="predicted"/>
<dbReference type="Proteomes" id="UP001228049">
    <property type="component" value="Unassembled WGS sequence"/>
</dbReference>
<sequence length="104" mass="11533">FPYNLSPSHLKTFSAQTTKGAHFSERLLPVVPHLEAPAAGERGSGGADGWMNCGWWKSLLHVHILLEKENMGIVERSATGKIVSKGFLAAWCHFYNARRPPHII</sequence>
<name>A0AAD9CMA7_DISEL</name>
<protein>
    <submittedName>
        <fullName evidence="1">Thioredoxin H4-1</fullName>
    </submittedName>
</protein>